<evidence type="ECO:0000313" key="2">
    <source>
        <dbReference type="EMBL" id="MCQ4924957.1"/>
    </source>
</evidence>
<evidence type="ECO:0000256" key="1">
    <source>
        <dbReference type="SAM" id="Phobius"/>
    </source>
</evidence>
<keyword evidence="1" id="KW-0472">Membrane</keyword>
<name>A0ABT1SEN9_9FIRM</name>
<gene>
    <name evidence="2" type="ORF">NE686_17790</name>
</gene>
<evidence type="ECO:0000313" key="3">
    <source>
        <dbReference type="Proteomes" id="UP001524478"/>
    </source>
</evidence>
<proteinExistence type="predicted"/>
<keyword evidence="1" id="KW-0812">Transmembrane</keyword>
<reference evidence="2 3" key="1">
    <citation type="submission" date="2022-06" db="EMBL/GenBank/DDBJ databases">
        <title>Isolation of gut microbiota from human fecal samples.</title>
        <authorList>
            <person name="Pamer E.G."/>
            <person name="Barat B."/>
            <person name="Waligurski E."/>
            <person name="Medina S."/>
            <person name="Paddock L."/>
            <person name="Mostad J."/>
        </authorList>
    </citation>
    <scope>NUCLEOTIDE SEQUENCE [LARGE SCALE GENOMIC DNA]</scope>
    <source>
        <strain evidence="2 3">DFI.7.95</strain>
    </source>
</reference>
<protein>
    <submittedName>
        <fullName evidence="2">Uncharacterized protein</fullName>
    </submittedName>
</protein>
<dbReference type="EMBL" id="JANGAC010000017">
    <property type="protein sequence ID" value="MCQ4924957.1"/>
    <property type="molecule type" value="Genomic_DNA"/>
</dbReference>
<dbReference type="RefSeq" id="WP_256312548.1">
    <property type="nucleotide sequence ID" value="NZ_JANGAC010000017.1"/>
</dbReference>
<feature type="transmembrane region" description="Helical" evidence="1">
    <location>
        <begin position="6"/>
        <end position="29"/>
    </location>
</feature>
<dbReference type="Proteomes" id="UP001524478">
    <property type="component" value="Unassembled WGS sequence"/>
</dbReference>
<keyword evidence="3" id="KW-1185">Reference proteome</keyword>
<accession>A0ABT1SEN9</accession>
<sequence length="46" mass="5007">MDFLLIAIVAAIAIVSVSVMTIMAIKMVLSDDINLAKKIRFILGED</sequence>
<comment type="caution">
    <text evidence="2">The sequence shown here is derived from an EMBL/GenBank/DDBJ whole genome shotgun (WGS) entry which is preliminary data.</text>
</comment>
<organism evidence="2 3">
    <name type="scientific">Tissierella carlieri</name>
    <dbReference type="NCBI Taxonomy" id="689904"/>
    <lineage>
        <taxon>Bacteria</taxon>
        <taxon>Bacillati</taxon>
        <taxon>Bacillota</taxon>
        <taxon>Tissierellia</taxon>
        <taxon>Tissierellales</taxon>
        <taxon>Tissierellaceae</taxon>
        <taxon>Tissierella</taxon>
    </lineage>
</organism>
<keyword evidence="1" id="KW-1133">Transmembrane helix</keyword>